<dbReference type="AlphaFoldDB" id="A0A191ZJB4"/>
<reference evidence="3 4" key="1">
    <citation type="submission" date="2016-06" db="EMBL/GenBank/DDBJ databases">
        <title>Insight into the functional genes involving in sulfur oxidation in Pearl River water.</title>
        <authorList>
            <person name="Luo J."/>
            <person name="Tan X."/>
            <person name="Lin W."/>
        </authorList>
    </citation>
    <scope>NUCLEOTIDE SEQUENCE [LARGE SCALE GENOMIC DNA]</scope>
    <source>
        <strain evidence="3 4">LS2</strain>
    </source>
</reference>
<keyword evidence="1" id="KW-0175">Coiled coil</keyword>
<evidence type="ECO:0000256" key="1">
    <source>
        <dbReference type="SAM" id="Coils"/>
    </source>
</evidence>
<dbReference type="GO" id="GO:0003677">
    <property type="term" value="F:DNA binding"/>
    <property type="evidence" value="ECO:0007669"/>
    <property type="project" value="InterPro"/>
</dbReference>
<dbReference type="KEGG" id="haz:A9404_11590"/>
<dbReference type="EMBL" id="CP016027">
    <property type="protein sequence ID" value="ANJ67933.1"/>
    <property type="molecule type" value="Genomic_DNA"/>
</dbReference>
<dbReference type="SUPFAM" id="SSF81273">
    <property type="entry name" value="H-NS histone-like proteins"/>
    <property type="match status" value="1"/>
</dbReference>
<evidence type="ECO:0000313" key="3">
    <source>
        <dbReference type="EMBL" id="ANJ67933.1"/>
    </source>
</evidence>
<accession>A0A191ZJB4</accession>
<dbReference type="RefSeq" id="WP_066101793.1">
    <property type="nucleotide sequence ID" value="NZ_CP016027.1"/>
</dbReference>
<proteinExistence type="predicted"/>
<sequence length="107" mass="11843">MGSIDLNSLSADDLKQLMANAERTLRERHQQRVLSLRKEAEELAGLLNVSVAELFGLEKSSKLANKKLPAKYVNPADPSQTWSGRGKRPHWLADALARGESLSSFEV</sequence>
<keyword evidence="4" id="KW-1185">Reference proteome</keyword>
<name>A0A191ZJB4_9GAMM</name>
<gene>
    <name evidence="3" type="ORF">A9404_11590</name>
</gene>
<feature type="coiled-coil region" evidence="1">
    <location>
        <begin position="11"/>
        <end position="46"/>
    </location>
</feature>
<dbReference type="InterPro" id="IPR037150">
    <property type="entry name" value="H-NS_C_dom_sf"/>
</dbReference>
<dbReference type="SMART" id="SM00528">
    <property type="entry name" value="HNS"/>
    <property type="match status" value="1"/>
</dbReference>
<dbReference type="Pfam" id="PF00816">
    <property type="entry name" value="Histone_HNS"/>
    <property type="match status" value="1"/>
</dbReference>
<evidence type="ECO:0000313" key="4">
    <source>
        <dbReference type="Proteomes" id="UP000078596"/>
    </source>
</evidence>
<evidence type="ECO:0000259" key="2">
    <source>
        <dbReference type="SMART" id="SM00528"/>
    </source>
</evidence>
<dbReference type="Proteomes" id="UP000078596">
    <property type="component" value="Chromosome"/>
</dbReference>
<protein>
    <recommendedName>
        <fullName evidence="2">DNA-binding protein H-NS-like C-terminal domain-containing protein</fullName>
    </recommendedName>
</protein>
<dbReference type="InterPro" id="IPR027444">
    <property type="entry name" value="H-NS_C_dom"/>
</dbReference>
<feature type="domain" description="DNA-binding protein H-NS-like C-terminal" evidence="2">
    <location>
        <begin position="62"/>
        <end position="107"/>
    </location>
</feature>
<organism evidence="3 4">
    <name type="scientific">Halothiobacillus diazotrophicus</name>
    <dbReference type="NCBI Taxonomy" id="1860122"/>
    <lineage>
        <taxon>Bacteria</taxon>
        <taxon>Pseudomonadati</taxon>
        <taxon>Pseudomonadota</taxon>
        <taxon>Gammaproteobacteria</taxon>
        <taxon>Chromatiales</taxon>
        <taxon>Halothiobacillaceae</taxon>
        <taxon>Halothiobacillus</taxon>
    </lineage>
</organism>
<dbReference type="STRING" id="1860122.A9404_11590"/>
<dbReference type="Gene3D" id="4.10.430.10">
    <property type="entry name" value="Histone-like protein H-NS, C-terminal domain"/>
    <property type="match status" value="1"/>
</dbReference>